<reference evidence="3 4" key="1">
    <citation type="submission" date="2020-05" db="EMBL/GenBank/DDBJ databases">
        <title>Genomic Encyclopedia of Type Strains, Phase IV (KMG-V): Genome sequencing to study the core and pangenomes of soil and plant-associated prokaryotes.</title>
        <authorList>
            <person name="Whitman W."/>
        </authorList>
    </citation>
    <scope>NUCLEOTIDE SEQUENCE [LARGE SCALE GENOMIC DNA]</scope>
    <source>
        <strain evidence="3 4">9A</strain>
    </source>
</reference>
<dbReference type="EMBL" id="JABSNP010000003">
    <property type="protein sequence ID" value="NRT17998.1"/>
    <property type="molecule type" value="Genomic_DNA"/>
</dbReference>
<feature type="domain" description="PKD" evidence="2">
    <location>
        <begin position="1044"/>
        <end position="1077"/>
    </location>
</feature>
<proteinExistence type="predicted"/>
<evidence type="ECO:0000259" key="2">
    <source>
        <dbReference type="PROSITE" id="PS50093"/>
    </source>
</evidence>
<dbReference type="RefSeq" id="WP_173808767.1">
    <property type="nucleotide sequence ID" value="NZ_JABSNP010000003.1"/>
</dbReference>
<dbReference type="Pfam" id="PF13585">
    <property type="entry name" value="CHU_C"/>
    <property type="match status" value="1"/>
</dbReference>
<dbReference type="PROSITE" id="PS50093">
    <property type="entry name" value="PKD"/>
    <property type="match status" value="1"/>
</dbReference>
<dbReference type="InterPro" id="IPR013783">
    <property type="entry name" value="Ig-like_fold"/>
</dbReference>
<name>A0ABX2FLH3_9BACT</name>
<organism evidence="3 4">
    <name type="scientific">Hymenobacter caeli</name>
    <dbReference type="NCBI Taxonomy" id="2735894"/>
    <lineage>
        <taxon>Bacteria</taxon>
        <taxon>Pseudomonadati</taxon>
        <taxon>Bacteroidota</taxon>
        <taxon>Cytophagia</taxon>
        <taxon>Cytophagales</taxon>
        <taxon>Hymenobacteraceae</taxon>
        <taxon>Hymenobacter</taxon>
    </lineage>
</organism>
<keyword evidence="4" id="KW-1185">Reference proteome</keyword>
<dbReference type="PANTHER" id="PTHR35580:SF1">
    <property type="entry name" value="PHYTASE-LIKE DOMAIN-CONTAINING PROTEIN"/>
    <property type="match status" value="1"/>
</dbReference>
<comment type="caution">
    <text evidence="3">The sequence shown here is derived from an EMBL/GenBank/DDBJ whole genome shotgun (WGS) entry which is preliminary data.</text>
</comment>
<dbReference type="Gene3D" id="2.60.40.10">
    <property type="entry name" value="Immunoglobulins"/>
    <property type="match status" value="1"/>
</dbReference>
<dbReference type="InterPro" id="IPR035986">
    <property type="entry name" value="PKD_dom_sf"/>
</dbReference>
<dbReference type="Pfam" id="PF25778">
    <property type="entry name" value="DUF7948"/>
    <property type="match status" value="1"/>
</dbReference>
<dbReference type="InterPro" id="IPR057708">
    <property type="entry name" value="DUF7948"/>
</dbReference>
<evidence type="ECO:0000256" key="1">
    <source>
        <dbReference type="SAM" id="SignalP"/>
    </source>
</evidence>
<dbReference type="InterPro" id="IPR000601">
    <property type="entry name" value="PKD_dom"/>
</dbReference>
<dbReference type="PANTHER" id="PTHR35580">
    <property type="entry name" value="CELL SURFACE GLYCOPROTEIN (S-LAYER PROTEIN)-LIKE PROTEIN"/>
    <property type="match status" value="1"/>
</dbReference>
<dbReference type="SMART" id="SM00089">
    <property type="entry name" value="PKD"/>
    <property type="match status" value="1"/>
</dbReference>
<keyword evidence="1" id="KW-0732">Signal</keyword>
<sequence>MKQLYFACRWALLLGAPALAPAAPRPALGPRAVPAAATLEFIENKGQWDARARYAAALPGGRLFLENAALTYLFVDPAVLHRHGAAPAAGEAAGPPAPRDQLAAHAYTVHFEGASRQARPVAEQPTGEVRNYFHGPDARHWASGVGGFRRVRYAGLWPGIDAAVYESGQTLEYDFALAPGADAARVALRYEGAPVALDAATGELTISTAVGRVTEQAPRAWQTDAQGQRQPVACRYALAGGTVHFALGPYDHARALTIDPTVIFSSFTGSLTDNWGFTATYDAQGNLYSGGIAFGPGYPATVGAYKTTFSGVCDVALIKYNTQATGPAARVWATYLGGSSSEYPHSLVTNALGELVVMGSTSSLDFPTTAGALGRKFGGGSYFEPFLTNLSEYTMPNGADLFVARLSADGRALLASTYLGGSANDGVQAPVLNATGAQQLTANYGDVFRSDVLLDGAGNVFVAASTASANFPGLGAGFNGTYRGGPTDAVVCKLPPDLSAVAWAGLLGGSGADAAYSVQRDDQGRVYVCGGTLSPNFPTTAGAYRAARPGGVDGFAARISADGRTVERATYVGTAGYDQAQFLQLDAAGNPYLLGQTLGGAFPVTAGLYTNRGGAQFIQKLNADLTSSLYSTVFGSGTGPNLVPTAFLVDDCERIYVSGWGGFINQATGPYLGGTTAGLPTTADAVQTRTDGSDFYLAEFSPGLAALEYATFFGEQGGEGEHVDGGTSRFDKRGIVYQAVCGGCQGTQGFPVPPGANTYTNRNGSTNCNNAAFKMDFQAITASAGPRRALCASAAPVDLPGTPAGGVWSGPGVQRTAAGGYQFVPAAVGPGAFLITYTVATSGSCVATLRVRYQVAPALVPAFAPVPAQCVSGPAVMLAATPAGGTFSGPGVSGNTFSPQAAGPGTFTLSYTVADSLACGAATQQVVVGSGLAARVRPDTTLCASQLQPFQLRGSPAGGVWSGPGVSPTGLFTPPNTQNRGGTFDLVYTVAQGPCQSAATRRVVLAPANLADVPLNLPVCAAAPQYAGLAPFDCPLTPQMAGGTYLWDFGDGSPPSTEAAPTHRYAQAGTYRVKLTARYGACDVTTQFAPLEVGDVFVPNVITANDDALNATFQPRFSCRPASLKVFSRWGQEVYATADYHNDWDAHGLAAGLYYYLLRDADDRQVKGWVQVVR</sequence>
<evidence type="ECO:0000313" key="3">
    <source>
        <dbReference type="EMBL" id="NRT17998.1"/>
    </source>
</evidence>
<dbReference type="Proteomes" id="UP000779507">
    <property type="component" value="Unassembled WGS sequence"/>
</dbReference>
<feature type="chain" id="PRO_5046836487" description="PKD domain-containing protein" evidence="1">
    <location>
        <begin position="23"/>
        <end position="1174"/>
    </location>
</feature>
<dbReference type="InterPro" id="IPR022409">
    <property type="entry name" value="PKD/Chitinase_dom"/>
</dbReference>
<evidence type="ECO:0000313" key="4">
    <source>
        <dbReference type="Proteomes" id="UP000779507"/>
    </source>
</evidence>
<dbReference type="Pfam" id="PF18911">
    <property type="entry name" value="PKD_4"/>
    <property type="match status" value="1"/>
</dbReference>
<protein>
    <recommendedName>
        <fullName evidence="2">PKD domain-containing protein</fullName>
    </recommendedName>
</protein>
<feature type="signal peptide" evidence="1">
    <location>
        <begin position="1"/>
        <end position="22"/>
    </location>
</feature>
<dbReference type="SUPFAM" id="SSF49299">
    <property type="entry name" value="PKD domain"/>
    <property type="match status" value="1"/>
</dbReference>
<dbReference type="InterPro" id="IPR052918">
    <property type="entry name" value="Motility_Chemotaxis_Reg"/>
</dbReference>
<accession>A0ABX2FLH3</accession>
<dbReference type="CDD" id="cd00146">
    <property type="entry name" value="PKD"/>
    <property type="match status" value="1"/>
</dbReference>
<gene>
    <name evidence="3" type="ORF">HNP98_000809</name>
</gene>